<evidence type="ECO:0000256" key="1">
    <source>
        <dbReference type="ARBA" id="ARBA00009941"/>
    </source>
</evidence>
<dbReference type="GeneID" id="20329865"/>
<dbReference type="InterPro" id="IPR001096">
    <property type="entry name" value="Peptidase_C13"/>
</dbReference>
<dbReference type="Gene3D" id="3.40.50.1460">
    <property type="match status" value="1"/>
</dbReference>
<protein>
    <submittedName>
        <fullName evidence="2">Uncharacterized protein</fullName>
    </submittedName>
</protein>
<name>A0A074Z0L7_OPIVI</name>
<sequence>MLTSEQTFDYTRVLDFRQATQKPASDRANVFHTYLVLRANKIPAENIITFAYDDIANNPKNPFPGQVFNDYELENVYKDVVIDYRRK</sequence>
<organism evidence="2 3">
    <name type="scientific">Opisthorchis viverrini</name>
    <name type="common">Southeast Asian liver fluke</name>
    <dbReference type="NCBI Taxonomy" id="6198"/>
    <lineage>
        <taxon>Eukaryota</taxon>
        <taxon>Metazoa</taxon>
        <taxon>Spiralia</taxon>
        <taxon>Lophotrochozoa</taxon>
        <taxon>Platyhelminthes</taxon>
        <taxon>Trematoda</taxon>
        <taxon>Digenea</taxon>
        <taxon>Opisthorchiida</taxon>
        <taxon>Opisthorchiata</taxon>
        <taxon>Opisthorchiidae</taxon>
        <taxon>Opisthorchis</taxon>
    </lineage>
</organism>
<dbReference type="Proteomes" id="UP000054324">
    <property type="component" value="Unassembled WGS sequence"/>
</dbReference>
<comment type="similarity">
    <text evidence="1">Belongs to the peptidase C13 family.</text>
</comment>
<evidence type="ECO:0000313" key="3">
    <source>
        <dbReference type="Proteomes" id="UP000054324"/>
    </source>
</evidence>
<keyword evidence="3" id="KW-1185">Reference proteome</keyword>
<dbReference type="EMBL" id="KL597379">
    <property type="protein sequence ID" value="KER19017.1"/>
    <property type="molecule type" value="Genomic_DNA"/>
</dbReference>
<dbReference type="Pfam" id="PF01650">
    <property type="entry name" value="Peptidase_C13"/>
    <property type="match status" value="1"/>
</dbReference>
<dbReference type="GO" id="GO:0051603">
    <property type="term" value="P:proteolysis involved in protein catabolic process"/>
    <property type="evidence" value="ECO:0007669"/>
    <property type="project" value="TreeGrafter"/>
</dbReference>
<feature type="non-terminal residue" evidence="2">
    <location>
        <position position="87"/>
    </location>
</feature>
<dbReference type="GO" id="GO:0004197">
    <property type="term" value="F:cysteine-type endopeptidase activity"/>
    <property type="evidence" value="ECO:0007669"/>
    <property type="project" value="TreeGrafter"/>
</dbReference>
<dbReference type="KEGG" id="ovi:T265_15700"/>
<reference evidence="2 3" key="1">
    <citation type="submission" date="2013-11" db="EMBL/GenBank/DDBJ databases">
        <title>Opisthorchis viverrini - life in the bile duct.</title>
        <authorList>
            <person name="Young N.D."/>
            <person name="Nagarajan N."/>
            <person name="Lin S.J."/>
            <person name="Korhonen P.K."/>
            <person name="Jex A.R."/>
            <person name="Hall R.S."/>
            <person name="Safavi-Hemami H."/>
            <person name="Kaewkong W."/>
            <person name="Bertrand D."/>
            <person name="Gao S."/>
            <person name="Seet Q."/>
            <person name="Wongkham S."/>
            <person name="Teh B.T."/>
            <person name="Wongkham C."/>
            <person name="Intapan P.M."/>
            <person name="Maleewong W."/>
            <person name="Yang X."/>
            <person name="Hu M."/>
            <person name="Wang Z."/>
            <person name="Hofmann A."/>
            <person name="Sternberg P.W."/>
            <person name="Tan P."/>
            <person name="Wang J."/>
            <person name="Gasser R.B."/>
        </authorList>
    </citation>
    <scope>NUCLEOTIDE SEQUENCE [LARGE SCALE GENOMIC DNA]</scope>
</reference>
<dbReference type="AlphaFoldDB" id="A0A074Z0L7"/>
<dbReference type="PRINTS" id="PR00776">
    <property type="entry name" value="HEMOGLOBNASE"/>
</dbReference>
<dbReference type="PANTHER" id="PTHR12000">
    <property type="entry name" value="HEMOGLOBINASE FAMILY MEMBER"/>
    <property type="match status" value="1"/>
</dbReference>
<dbReference type="OrthoDB" id="9995590at2759"/>
<dbReference type="CTD" id="20329865"/>
<gene>
    <name evidence="2" type="ORF">T265_15700</name>
</gene>
<dbReference type="PANTHER" id="PTHR12000:SF42">
    <property type="entry name" value="LEGUMAIN"/>
    <property type="match status" value="1"/>
</dbReference>
<accession>A0A074Z0L7</accession>
<dbReference type="GO" id="GO:0005773">
    <property type="term" value="C:vacuole"/>
    <property type="evidence" value="ECO:0007669"/>
    <property type="project" value="GOC"/>
</dbReference>
<dbReference type="RefSeq" id="XP_009177237.1">
    <property type="nucleotide sequence ID" value="XM_009178973.1"/>
</dbReference>
<evidence type="ECO:0000313" key="2">
    <source>
        <dbReference type="EMBL" id="KER19017.1"/>
    </source>
</evidence>
<proteinExistence type="inferred from homology"/>
<dbReference type="GO" id="GO:0006624">
    <property type="term" value="P:vacuolar protein processing"/>
    <property type="evidence" value="ECO:0007669"/>
    <property type="project" value="TreeGrafter"/>
</dbReference>